<gene>
    <name evidence="3" type="ORF">SCA03_42840</name>
</gene>
<feature type="compositionally biased region" description="Basic and acidic residues" evidence="1">
    <location>
        <begin position="279"/>
        <end position="289"/>
    </location>
</feature>
<feature type="compositionally biased region" description="Low complexity" evidence="1">
    <location>
        <begin position="290"/>
        <end position="301"/>
    </location>
</feature>
<reference evidence="3 4" key="1">
    <citation type="submission" date="2019-06" db="EMBL/GenBank/DDBJ databases">
        <title>Whole genome shotgun sequence of Streptomyces cacaoi subsp. cacaoi NBRC 12748.</title>
        <authorList>
            <person name="Hosoyama A."/>
            <person name="Uohara A."/>
            <person name="Ohji S."/>
            <person name="Ichikawa N."/>
        </authorList>
    </citation>
    <scope>NUCLEOTIDE SEQUENCE [LARGE SCALE GENOMIC DNA]</scope>
    <source>
        <strain evidence="3 4">NBRC 12748</strain>
    </source>
</reference>
<accession>A0A4Y3R4P7</accession>
<evidence type="ECO:0000313" key="3">
    <source>
        <dbReference type="EMBL" id="GEB51733.1"/>
    </source>
</evidence>
<feature type="compositionally biased region" description="Low complexity" evidence="1">
    <location>
        <begin position="269"/>
        <end position="278"/>
    </location>
</feature>
<feature type="compositionally biased region" description="Low complexity" evidence="1">
    <location>
        <begin position="17"/>
        <end position="31"/>
    </location>
</feature>
<feature type="region of interest" description="Disordered" evidence="1">
    <location>
        <begin position="248"/>
        <end position="301"/>
    </location>
</feature>
<organism evidence="3 4">
    <name type="scientific">Streptomyces cacaoi</name>
    <dbReference type="NCBI Taxonomy" id="1898"/>
    <lineage>
        <taxon>Bacteria</taxon>
        <taxon>Bacillati</taxon>
        <taxon>Actinomycetota</taxon>
        <taxon>Actinomycetes</taxon>
        <taxon>Kitasatosporales</taxon>
        <taxon>Streptomycetaceae</taxon>
        <taxon>Streptomyces</taxon>
    </lineage>
</organism>
<dbReference type="RefSeq" id="WP_230988838.1">
    <property type="nucleotide sequence ID" value="NZ_BJMM01000023.1"/>
</dbReference>
<keyword evidence="2" id="KW-0812">Transmembrane</keyword>
<sequence>MADGPTPRHRTAPGAPCPSRAPRTSRAPRSPRALRGVAAGALTVALLGLAPQAHAAGTDAPAVPAPPSAATLKAAHAAADDGPTVRTLARFFARGGRHSASAAQPKLLGTTVPVRTLSAGFVAARGAKVERTPVAGTEAYATTAVAADGRRASVSTARTAHGWRVVNIATGDDETRYAAKGAKKAPGGTVFHEPQIDAWYVQEGTRILPLDRDARAAVGPEGTDLRTYHARVHREYADKLPGSAYDRKGLAGGFGPQSHGSGDNGDGASGSAHAGVGARADEGRARAADARPVAADGSAASPVTAVATTAGVCGALLAAAAGGTWLIRRRTGTPRR</sequence>
<dbReference type="AlphaFoldDB" id="A0A4Y3R4P7"/>
<name>A0A4Y3R4P7_STRCI</name>
<protein>
    <submittedName>
        <fullName evidence="3">Uncharacterized protein</fullName>
    </submittedName>
</protein>
<dbReference type="EMBL" id="BJMM01000023">
    <property type="protein sequence ID" value="GEB51733.1"/>
    <property type="molecule type" value="Genomic_DNA"/>
</dbReference>
<feature type="region of interest" description="Disordered" evidence="1">
    <location>
        <begin position="1"/>
        <end position="31"/>
    </location>
</feature>
<keyword evidence="4" id="KW-1185">Reference proteome</keyword>
<keyword evidence="2" id="KW-0472">Membrane</keyword>
<proteinExistence type="predicted"/>
<evidence type="ECO:0000313" key="4">
    <source>
        <dbReference type="Proteomes" id="UP000319210"/>
    </source>
</evidence>
<comment type="caution">
    <text evidence="3">The sequence shown here is derived from an EMBL/GenBank/DDBJ whole genome shotgun (WGS) entry which is preliminary data.</text>
</comment>
<dbReference type="Proteomes" id="UP000319210">
    <property type="component" value="Unassembled WGS sequence"/>
</dbReference>
<evidence type="ECO:0000256" key="2">
    <source>
        <dbReference type="SAM" id="Phobius"/>
    </source>
</evidence>
<keyword evidence="2" id="KW-1133">Transmembrane helix</keyword>
<feature type="transmembrane region" description="Helical" evidence="2">
    <location>
        <begin position="305"/>
        <end position="327"/>
    </location>
</feature>
<evidence type="ECO:0000256" key="1">
    <source>
        <dbReference type="SAM" id="MobiDB-lite"/>
    </source>
</evidence>